<reference evidence="2" key="1">
    <citation type="journal article" date="2020" name="Stud. Mycol.">
        <title>101 Dothideomycetes genomes: a test case for predicting lifestyles and emergence of pathogens.</title>
        <authorList>
            <person name="Haridas S."/>
            <person name="Albert R."/>
            <person name="Binder M."/>
            <person name="Bloem J."/>
            <person name="Labutti K."/>
            <person name="Salamov A."/>
            <person name="Andreopoulos B."/>
            <person name="Baker S."/>
            <person name="Barry K."/>
            <person name="Bills G."/>
            <person name="Bluhm B."/>
            <person name="Cannon C."/>
            <person name="Castanera R."/>
            <person name="Culley D."/>
            <person name="Daum C."/>
            <person name="Ezra D."/>
            <person name="Gonzalez J."/>
            <person name="Henrissat B."/>
            <person name="Kuo A."/>
            <person name="Liang C."/>
            <person name="Lipzen A."/>
            <person name="Lutzoni F."/>
            <person name="Magnuson J."/>
            <person name="Mondo S."/>
            <person name="Nolan M."/>
            <person name="Ohm R."/>
            <person name="Pangilinan J."/>
            <person name="Park H.-J."/>
            <person name="Ramirez L."/>
            <person name="Alfaro M."/>
            <person name="Sun H."/>
            <person name="Tritt A."/>
            <person name="Yoshinaga Y."/>
            <person name="Zwiers L.-H."/>
            <person name="Turgeon B."/>
            <person name="Goodwin S."/>
            <person name="Spatafora J."/>
            <person name="Crous P."/>
            <person name="Grigoriev I."/>
        </authorList>
    </citation>
    <scope>NUCLEOTIDE SEQUENCE</scope>
    <source>
        <strain evidence="2">CBS 121739</strain>
    </source>
</reference>
<gene>
    <name evidence="2" type="ORF">EJ05DRAFT_400292</name>
</gene>
<dbReference type="AlphaFoldDB" id="A0A6A6W6E3"/>
<keyword evidence="1" id="KW-1133">Transmembrane helix</keyword>
<dbReference type="GeneID" id="54482471"/>
<sequence length="74" mass="8400">MATPNSVSVPFYALLPVILHAARALIIYLLLLLLPLLLTNSLHQLLLTCYIHYLSCYYYEYHSRILMTASSSQG</sequence>
<dbReference type="RefSeq" id="XP_033600210.1">
    <property type="nucleotide sequence ID" value="XM_033741417.1"/>
</dbReference>
<keyword evidence="3" id="KW-1185">Reference proteome</keyword>
<evidence type="ECO:0000313" key="3">
    <source>
        <dbReference type="Proteomes" id="UP000799437"/>
    </source>
</evidence>
<evidence type="ECO:0000256" key="1">
    <source>
        <dbReference type="SAM" id="Phobius"/>
    </source>
</evidence>
<evidence type="ECO:0000313" key="2">
    <source>
        <dbReference type="EMBL" id="KAF2757759.1"/>
    </source>
</evidence>
<feature type="transmembrane region" description="Helical" evidence="1">
    <location>
        <begin position="12"/>
        <end position="38"/>
    </location>
</feature>
<keyword evidence="1" id="KW-0812">Transmembrane</keyword>
<accession>A0A6A6W6E3</accession>
<keyword evidence="1" id="KW-0472">Membrane</keyword>
<organism evidence="2 3">
    <name type="scientific">Pseudovirgaria hyperparasitica</name>
    <dbReference type="NCBI Taxonomy" id="470096"/>
    <lineage>
        <taxon>Eukaryota</taxon>
        <taxon>Fungi</taxon>
        <taxon>Dikarya</taxon>
        <taxon>Ascomycota</taxon>
        <taxon>Pezizomycotina</taxon>
        <taxon>Dothideomycetes</taxon>
        <taxon>Dothideomycetes incertae sedis</taxon>
        <taxon>Acrospermales</taxon>
        <taxon>Acrospermaceae</taxon>
        <taxon>Pseudovirgaria</taxon>
    </lineage>
</organism>
<dbReference type="Proteomes" id="UP000799437">
    <property type="component" value="Unassembled WGS sequence"/>
</dbReference>
<dbReference type="EMBL" id="ML996573">
    <property type="protein sequence ID" value="KAF2757759.1"/>
    <property type="molecule type" value="Genomic_DNA"/>
</dbReference>
<protein>
    <submittedName>
        <fullName evidence="2">Uncharacterized protein</fullName>
    </submittedName>
</protein>
<name>A0A6A6W6E3_9PEZI</name>
<proteinExistence type="predicted"/>